<dbReference type="Gene3D" id="3.40.50.2300">
    <property type="match status" value="2"/>
</dbReference>
<keyword evidence="2" id="KW-0238">DNA-binding</keyword>
<dbReference type="SMART" id="SM00345">
    <property type="entry name" value="HTH_GNTR"/>
    <property type="match status" value="1"/>
</dbReference>
<keyword evidence="3" id="KW-0804">Transcription</keyword>
<dbReference type="Proteomes" id="UP000534294">
    <property type="component" value="Unassembled WGS sequence"/>
</dbReference>
<dbReference type="InterPro" id="IPR036390">
    <property type="entry name" value="WH_DNA-bd_sf"/>
</dbReference>
<dbReference type="AlphaFoldDB" id="A0A7W8DT09"/>
<keyword evidence="6" id="KW-1185">Reference proteome</keyword>
<dbReference type="PANTHER" id="PTHR30146:SF109">
    <property type="entry name" value="HTH-TYPE TRANSCRIPTIONAL REGULATOR GALS"/>
    <property type="match status" value="1"/>
</dbReference>
<evidence type="ECO:0000256" key="3">
    <source>
        <dbReference type="ARBA" id="ARBA00023163"/>
    </source>
</evidence>
<dbReference type="Pfam" id="PF00392">
    <property type="entry name" value="GntR"/>
    <property type="match status" value="1"/>
</dbReference>
<dbReference type="EMBL" id="JACHIF010000013">
    <property type="protein sequence ID" value="MBB5040401.1"/>
    <property type="molecule type" value="Genomic_DNA"/>
</dbReference>
<dbReference type="PANTHER" id="PTHR30146">
    <property type="entry name" value="LACI-RELATED TRANSCRIPTIONAL REPRESSOR"/>
    <property type="match status" value="1"/>
</dbReference>
<gene>
    <name evidence="5" type="ORF">HNQ64_004685</name>
</gene>
<dbReference type="InterPro" id="IPR046335">
    <property type="entry name" value="LacI/GalR-like_sensor"/>
</dbReference>
<protein>
    <submittedName>
        <fullName evidence="5">LacI family transcriptional regulator</fullName>
    </submittedName>
</protein>
<accession>A0A7W8DT09</accession>
<evidence type="ECO:0000259" key="4">
    <source>
        <dbReference type="SMART" id="SM00345"/>
    </source>
</evidence>
<dbReference type="InterPro" id="IPR028082">
    <property type="entry name" value="Peripla_BP_I"/>
</dbReference>
<dbReference type="InterPro" id="IPR000524">
    <property type="entry name" value="Tscrpt_reg_HTH_GntR"/>
</dbReference>
<comment type="caution">
    <text evidence="5">The sequence shown here is derived from an EMBL/GenBank/DDBJ whole genome shotgun (WGS) entry which is preliminary data.</text>
</comment>
<proteinExistence type="predicted"/>
<dbReference type="Pfam" id="PF13377">
    <property type="entry name" value="Peripla_BP_3"/>
    <property type="match status" value="1"/>
</dbReference>
<dbReference type="GO" id="GO:0000976">
    <property type="term" value="F:transcription cis-regulatory region binding"/>
    <property type="evidence" value="ECO:0007669"/>
    <property type="project" value="TreeGrafter"/>
</dbReference>
<evidence type="ECO:0000313" key="6">
    <source>
        <dbReference type="Proteomes" id="UP000534294"/>
    </source>
</evidence>
<dbReference type="SUPFAM" id="SSF46785">
    <property type="entry name" value="Winged helix' DNA-binding domain"/>
    <property type="match status" value="1"/>
</dbReference>
<evidence type="ECO:0000256" key="2">
    <source>
        <dbReference type="ARBA" id="ARBA00023125"/>
    </source>
</evidence>
<dbReference type="SUPFAM" id="SSF53822">
    <property type="entry name" value="Periplasmic binding protein-like I"/>
    <property type="match status" value="1"/>
</dbReference>
<dbReference type="PRINTS" id="PR00035">
    <property type="entry name" value="HTHGNTR"/>
</dbReference>
<dbReference type="GO" id="GO:0003700">
    <property type="term" value="F:DNA-binding transcription factor activity"/>
    <property type="evidence" value="ECO:0007669"/>
    <property type="project" value="InterPro"/>
</dbReference>
<reference evidence="5 6" key="1">
    <citation type="submission" date="2020-08" db="EMBL/GenBank/DDBJ databases">
        <title>Genomic Encyclopedia of Type Strains, Phase IV (KMG-IV): sequencing the most valuable type-strain genomes for metagenomic binning, comparative biology and taxonomic classification.</title>
        <authorList>
            <person name="Goeker M."/>
        </authorList>
    </citation>
    <scope>NUCLEOTIDE SEQUENCE [LARGE SCALE GENOMIC DNA]</scope>
    <source>
        <strain evidence="5 6">DSM 12251</strain>
    </source>
</reference>
<sequence length="365" mass="40200">MLSDTASLSLPVRPKRAAEVAVFLRECLLKGTWPRYLPGEMELAHQLQVGRNTLRAALAQLESEGLVKTHMGRRREVTGCCATVPPPTLQTAWLLLCSPPHTLASSTLLWMETLRLRLQGAGWHLQMKVVSAAFRSNPTQILETLTSEHPHGVWILHRSTQAMQRWFENQGIKTVIAGTPHAGISLPQVDTDYRATSRHAATRLTALGHQHLVIVASQVKLAGDAESVAGFQEGAGQAQVQVMTHQDTPASVIAGLRRLFAKSSAPTAFFVLRADHLATVQTWLLGQGYRIPGQISLLSRDDESFLLHLHPEPARYRRSAETFAKKLARLVISCGEGRTIREASRLLMPEFLRGESLGPAPIRSI</sequence>
<feature type="domain" description="HTH gntR-type" evidence="4">
    <location>
        <begin position="20"/>
        <end position="77"/>
    </location>
</feature>
<dbReference type="Gene3D" id="1.10.10.10">
    <property type="entry name" value="Winged helix-like DNA-binding domain superfamily/Winged helix DNA-binding domain"/>
    <property type="match status" value="1"/>
</dbReference>
<organism evidence="5 6">
    <name type="scientific">Prosthecobacter dejongeii</name>
    <dbReference type="NCBI Taxonomy" id="48465"/>
    <lineage>
        <taxon>Bacteria</taxon>
        <taxon>Pseudomonadati</taxon>
        <taxon>Verrucomicrobiota</taxon>
        <taxon>Verrucomicrobiia</taxon>
        <taxon>Verrucomicrobiales</taxon>
        <taxon>Verrucomicrobiaceae</taxon>
        <taxon>Prosthecobacter</taxon>
    </lineage>
</organism>
<evidence type="ECO:0000313" key="5">
    <source>
        <dbReference type="EMBL" id="MBB5040401.1"/>
    </source>
</evidence>
<keyword evidence="1" id="KW-0805">Transcription regulation</keyword>
<evidence type="ECO:0000256" key="1">
    <source>
        <dbReference type="ARBA" id="ARBA00023015"/>
    </source>
</evidence>
<dbReference type="RefSeq" id="WP_184212940.1">
    <property type="nucleotide sequence ID" value="NZ_JACHIF010000013.1"/>
</dbReference>
<dbReference type="InterPro" id="IPR036388">
    <property type="entry name" value="WH-like_DNA-bd_sf"/>
</dbReference>
<name>A0A7W8DT09_9BACT</name>